<accession>A0ACB8AY10</accession>
<evidence type="ECO:0000313" key="2">
    <source>
        <dbReference type="Proteomes" id="UP000790709"/>
    </source>
</evidence>
<dbReference type="Proteomes" id="UP000790709">
    <property type="component" value="Unassembled WGS sequence"/>
</dbReference>
<organism evidence="1 2">
    <name type="scientific">Leucogyrophana mollusca</name>
    <dbReference type="NCBI Taxonomy" id="85980"/>
    <lineage>
        <taxon>Eukaryota</taxon>
        <taxon>Fungi</taxon>
        <taxon>Dikarya</taxon>
        <taxon>Basidiomycota</taxon>
        <taxon>Agaricomycotina</taxon>
        <taxon>Agaricomycetes</taxon>
        <taxon>Agaricomycetidae</taxon>
        <taxon>Boletales</taxon>
        <taxon>Boletales incertae sedis</taxon>
        <taxon>Leucogyrophana</taxon>
    </lineage>
</organism>
<sequence length="376" mass="40725">MQDTVPSLPKLSVWERCVLTLSLIPLPLVVLCNFLTSPLSPRNKGKTNARVVFDSTARYVLARCDIRQLQHVSGTTYAAYTSWLKQSKAPAVVEKLDNGARLLWVGAKRTDRVVIYCHGGGFVGPLSDFQCAFWARVQEQLFSKHNGQFIGVAVLEYSLWPAAFPSQLTQLMAAVSHVFASGVHPSNLYLAGDSAGANLILQLVSHSLHPLTISPSVSTSPLSLDDSHPIGGIILVSPWISLTCDGGSFKANSDLDIIPAWRLASWGTAYLAPISPSQHPYVQVLTPASPETWLSGIQNLVQRVFITAGGNEGLRDDVVHLSETLKKVHKDVRIEVQPGAVHADPIFDVAAKSKGLSYVTGMITDWLAEGNGRPGF</sequence>
<protein>
    <submittedName>
        <fullName evidence="1">Alpha beta-hydrolase</fullName>
    </submittedName>
</protein>
<name>A0ACB8AY10_9AGAM</name>
<gene>
    <name evidence="1" type="ORF">BV22DRAFT_1100981</name>
</gene>
<dbReference type="EMBL" id="MU267056">
    <property type="protein sequence ID" value="KAH7917458.1"/>
    <property type="molecule type" value="Genomic_DNA"/>
</dbReference>
<comment type="caution">
    <text evidence="1">The sequence shown here is derived from an EMBL/GenBank/DDBJ whole genome shotgun (WGS) entry which is preliminary data.</text>
</comment>
<keyword evidence="2" id="KW-1185">Reference proteome</keyword>
<proteinExistence type="predicted"/>
<evidence type="ECO:0000313" key="1">
    <source>
        <dbReference type="EMBL" id="KAH7917458.1"/>
    </source>
</evidence>
<reference evidence="1" key="1">
    <citation type="journal article" date="2021" name="New Phytol.">
        <title>Evolutionary innovations through gain and loss of genes in the ectomycorrhizal Boletales.</title>
        <authorList>
            <person name="Wu G."/>
            <person name="Miyauchi S."/>
            <person name="Morin E."/>
            <person name="Kuo A."/>
            <person name="Drula E."/>
            <person name="Varga T."/>
            <person name="Kohler A."/>
            <person name="Feng B."/>
            <person name="Cao Y."/>
            <person name="Lipzen A."/>
            <person name="Daum C."/>
            <person name="Hundley H."/>
            <person name="Pangilinan J."/>
            <person name="Johnson J."/>
            <person name="Barry K."/>
            <person name="LaButti K."/>
            <person name="Ng V."/>
            <person name="Ahrendt S."/>
            <person name="Min B."/>
            <person name="Choi I.G."/>
            <person name="Park H."/>
            <person name="Plett J.M."/>
            <person name="Magnuson J."/>
            <person name="Spatafora J.W."/>
            <person name="Nagy L.G."/>
            <person name="Henrissat B."/>
            <person name="Grigoriev I.V."/>
            <person name="Yang Z.L."/>
            <person name="Xu J."/>
            <person name="Martin F.M."/>
        </authorList>
    </citation>
    <scope>NUCLEOTIDE SEQUENCE</scope>
    <source>
        <strain evidence="1">KUC20120723A-06</strain>
    </source>
</reference>